<dbReference type="Gene3D" id="3.40.50.1820">
    <property type="entry name" value="alpha/beta hydrolase"/>
    <property type="match status" value="1"/>
</dbReference>
<dbReference type="Pfam" id="PF00975">
    <property type="entry name" value="Thioesterase"/>
    <property type="match status" value="1"/>
</dbReference>
<dbReference type="GO" id="GO:0016787">
    <property type="term" value="F:hydrolase activity"/>
    <property type="evidence" value="ECO:0007669"/>
    <property type="project" value="UniProtKB-KW"/>
</dbReference>
<protein>
    <submittedName>
        <fullName evidence="3">Alpha/beta fold hydrolase</fullName>
    </submittedName>
</protein>
<evidence type="ECO:0000259" key="2">
    <source>
        <dbReference type="Pfam" id="PF00975"/>
    </source>
</evidence>
<comment type="similarity">
    <text evidence="1">Belongs to the thioesterase family.</text>
</comment>
<sequence length="268" mass="29505">MTAASENPWLIRGPDDSAETLVLCFNAAGAGAIAFERWNAPRHRVVQFMGVLLPGRELRFAEAPFRHVGPLIERMLPALLPLFERPVALYGHSYGALIAFELARALRRVGVAPSMLFVACRPAPQLPYPYPPVYHLPDEQLIESVRSYGGLQLDTRIDAKVVSTFLPTVRADLQANTCYAYTEEEPLTCPIVGLYGADDPVCSLSDIRAWQSQTTRALTVWGYPGGHFFPRACFHELAERFCLALPPAAQYIAPSTSANANAPNLRVP</sequence>
<name>A0ABZ2LLJ6_9BACT</name>
<evidence type="ECO:0000313" key="4">
    <source>
        <dbReference type="Proteomes" id="UP001370348"/>
    </source>
</evidence>
<accession>A0ABZ2LLJ6</accession>
<proteinExistence type="inferred from homology"/>
<dbReference type="Proteomes" id="UP001370348">
    <property type="component" value="Chromosome"/>
</dbReference>
<dbReference type="EMBL" id="CP089984">
    <property type="protein sequence ID" value="WXB11824.1"/>
    <property type="molecule type" value="Genomic_DNA"/>
</dbReference>
<dbReference type="InterPro" id="IPR001031">
    <property type="entry name" value="Thioesterase"/>
</dbReference>
<reference evidence="3 4" key="1">
    <citation type="submission" date="2021-12" db="EMBL/GenBank/DDBJ databases">
        <title>Discovery of the Pendulisporaceae a myxobacterial family with distinct sporulation behavior and unique specialized metabolism.</title>
        <authorList>
            <person name="Garcia R."/>
            <person name="Popoff A."/>
            <person name="Bader C.D."/>
            <person name="Loehr J."/>
            <person name="Walesch S."/>
            <person name="Walt C."/>
            <person name="Boldt J."/>
            <person name="Bunk B."/>
            <person name="Haeckl F.J.F.P.J."/>
            <person name="Gunesch A.P."/>
            <person name="Birkelbach J."/>
            <person name="Nuebel U."/>
            <person name="Pietschmann T."/>
            <person name="Bach T."/>
            <person name="Mueller R."/>
        </authorList>
    </citation>
    <scope>NUCLEOTIDE SEQUENCE [LARGE SCALE GENOMIC DNA]</scope>
    <source>
        <strain evidence="3 4">MSr11954</strain>
    </source>
</reference>
<dbReference type="PANTHER" id="PTHR11487:SF0">
    <property type="entry name" value="S-ACYL FATTY ACID SYNTHASE THIOESTERASE, MEDIUM CHAIN"/>
    <property type="match status" value="1"/>
</dbReference>
<organism evidence="3 4">
    <name type="scientific">Pendulispora albinea</name>
    <dbReference type="NCBI Taxonomy" id="2741071"/>
    <lineage>
        <taxon>Bacteria</taxon>
        <taxon>Pseudomonadati</taxon>
        <taxon>Myxococcota</taxon>
        <taxon>Myxococcia</taxon>
        <taxon>Myxococcales</taxon>
        <taxon>Sorangiineae</taxon>
        <taxon>Pendulisporaceae</taxon>
        <taxon>Pendulispora</taxon>
    </lineage>
</organism>
<evidence type="ECO:0000256" key="1">
    <source>
        <dbReference type="ARBA" id="ARBA00007169"/>
    </source>
</evidence>
<evidence type="ECO:0000313" key="3">
    <source>
        <dbReference type="EMBL" id="WXB11824.1"/>
    </source>
</evidence>
<dbReference type="RefSeq" id="WP_394821442.1">
    <property type="nucleotide sequence ID" value="NZ_CP089984.1"/>
</dbReference>
<keyword evidence="3" id="KW-0378">Hydrolase</keyword>
<feature type="domain" description="Thioesterase" evidence="2">
    <location>
        <begin position="22"/>
        <end position="239"/>
    </location>
</feature>
<dbReference type="InterPro" id="IPR029058">
    <property type="entry name" value="AB_hydrolase_fold"/>
</dbReference>
<keyword evidence="4" id="KW-1185">Reference proteome</keyword>
<dbReference type="SUPFAM" id="SSF53474">
    <property type="entry name" value="alpha/beta-Hydrolases"/>
    <property type="match status" value="1"/>
</dbReference>
<dbReference type="InterPro" id="IPR012223">
    <property type="entry name" value="TEII"/>
</dbReference>
<gene>
    <name evidence="3" type="ORF">LZC94_28685</name>
</gene>
<dbReference type="PANTHER" id="PTHR11487">
    <property type="entry name" value="THIOESTERASE"/>
    <property type="match status" value="1"/>
</dbReference>